<dbReference type="InterPro" id="IPR011701">
    <property type="entry name" value="MFS"/>
</dbReference>
<dbReference type="PANTHER" id="PTHR23518">
    <property type="entry name" value="C-METHYLTRANSFERASE"/>
    <property type="match status" value="1"/>
</dbReference>
<name>A0A7L9FHQ1_9CREN</name>
<feature type="transmembrane region" description="Helical" evidence="1">
    <location>
        <begin position="110"/>
        <end position="133"/>
    </location>
</feature>
<dbReference type="SUPFAM" id="SSF103473">
    <property type="entry name" value="MFS general substrate transporter"/>
    <property type="match status" value="1"/>
</dbReference>
<feature type="transmembrane region" description="Helical" evidence="1">
    <location>
        <begin position="316"/>
        <end position="339"/>
    </location>
</feature>
<dbReference type="Proteomes" id="UP000594121">
    <property type="component" value="Chromosome"/>
</dbReference>
<dbReference type="PROSITE" id="PS50850">
    <property type="entry name" value="MFS"/>
    <property type="match status" value="1"/>
</dbReference>
<dbReference type="EMBL" id="CP062310">
    <property type="protein sequence ID" value="QOJ79358.1"/>
    <property type="molecule type" value="Genomic_DNA"/>
</dbReference>
<dbReference type="GO" id="GO:0022857">
    <property type="term" value="F:transmembrane transporter activity"/>
    <property type="evidence" value="ECO:0007669"/>
    <property type="project" value="InterPro"/>
</dbReference>
<feature type="transmembrane region" description="Helical" evidence="1">
    <location>
        <begin position="50"/>
        <end position="67"/>
    </location>
</feature>
<evidence type="ECO:0000313" key="4">
    <source>
        <dbReference type="Proteomes" id="UP000594121"/>
    </source>
</evidence>
<evidence type="ECO:0000259" key="2">
    <source>
        <dbReference type="PROSITE" id="PS50850"/>
    </source>
</evidence>
<gene>
    <name evidence="3" type="ORF">IG193_02535</name>
</gene>
<organism evidence="3 4">
    <name type="scientific">Infirmifilum lucidum</name>
    <dbReference type="NCBI Taxonomy" id="2776706"/>
    <lineage>
        <taxon>Archaea</taxon>
        <taxon>Thermoproteota</taxon>
        <taxon>Thermoprotei</taxon>
        <taxon>Thermofilales</taxon>
        <taxon>Thermofilaceae</taxon>
        <taxon>Infirmifilum</taxon>
    </lineage>
</organism>
<feature type="transmembrane region" description="Helical" evidence="1">
    <location>
        <begin position="222"/>
        <end position="245"/>
    </location>
</feature>
<evidence type="ECO:0000256" key="1">
    <source>
        <dbReference type="SAM" id="Phobius"/>
    </source>
</evidence>
<dbReference type="Pfam" id="PF07690">
    <property type="entry name" value="MFS_1"/>
    <property type="match status" value="2"/>
</dbReference>
<dbReference type="InParanoid" id="A0A7L9FHQ1"/>
<feature type="transmembrane region" description="Helical" evidence="1">
    <location>
        <begin position="345"/>
        <end position="366"/>
    </location>
</feature>
<keyword evidence="1" id="KW-0812">Transmembrane</keyword>
<dbReference type="InterPro" id="IPR020846">
    <property type="entry name" value="MFS_dom"/>
</dbReference>
<feature type="transmembrane region" description="Helical" evidence="1">
    <location>
        <begin position="188"/>
        <end position="207"/>
    </location>
</feature>
<feature type="transmembrane region" description="Helical" evidence="1">
    <location>
        <begin position="252"/>
        <end position="271"/>
    </location>
</feature>
<dbReference type="Gene3D" id="1.20.1250.20">
    <property type="entry name" value="MFS general substrate transporter like domains"/>
    <property type="match status" value="2"/>
</dbReference>
<keyword evidence="1" id="KW-0472">Membrane</keyword>
<feature type="transmembrane region" description="Helical" evidence="1">
    <location>
        <begin position="139"/>
        <end position="158"/>
    </location>
</feature>
<keyword evidence="4" id="KW-1185">Reference proteome</keyword>
<dbReference type="AlphaFoldDB" id="A0A7L9FHQ1"/>
<sequence length="381" mass="41085">MTGPYIQLYLSRLGAMPEDLSLVQSLQQYGNALSRVVGGYFTDRHGRKKIIWVGTMLVSATYLLMALVSDWRLYAVISSVNSFSLFYQPALESIRADSVALDARGRIYAFIQFLSGLTSSLAPLGGAAVVNALGLVDGVRLGFILSGLVGFAIAVARLKYLEETLPSNNAEGFLEAYREALKLIKSSIASMLVVDVLLNLVGAMTFLDNYYMFYYLGVDKTALGVLATVGGLTGLLFTLPAGFVVDKYGRGLALTWGYILGTLNLLIFVLTPPKTRATLPLLLLSAVIGSIGGPLYGLAHDSLRADLVPKEYRGRVFALLGIPPAIAWSAGAMIGGWMYSALGPQIPFIASLALRILLAPLLIALFKDMTRLIDEQLRDNG</sequence>
<dbReference type="PANTHER" id="PTHR23518:SF2">
    <property type="entry name" value="MAJOR FACILITATOR SUPERFAMILY TRANSPORTER"/>
    <property type="match status" value="1"/>
</dbReference>
<dbReference type="RefSeq" id="WP_192819330.1">
    <property type="nucleotide sequence ID" value="NZ_CP062310.1"/>
</dbReference>
<evidence type="ECO:0000313" key="3">
    <source>
        <dbReference type="EMBL" id="QOJ79358.1"/>
    </source>
</evidence>
<reference evidence="3 4" key="1">
    <citation type="submission" date="2020-10" db="EMBL/GenBank/DDBJ databases">
        <title>Thermofilum lucidum 3507LT sp. nov. a novel member of Thermofilaceae family isolated from Chile hot spring, and proposal of description order Thermofilales.</title>
        <authorList>
            <person name="Zayulina K.S."/>
            <person name="Elcheninov A.G."/>
            <person name="Toshchakov S.V."/>
            <person name="Kublanov I.V."/>
        </authorList>
    </citation>
    <scope>NUCLEOTIDE SEQUENCE [LARGE SCALE GENOMIC DNA]</scope>
    <source>
        <strain evidence="3 4">3507LT</strain>
    </source>
</reference>
<protein>
    <submittedName>
        <fullName evidence="3">MFS transporter</fullName>
    </submittedName>
</protein>
<dbReference type="GeneID" id="59148737"/>
<feature type="domain" description="Major facilitator superfamily (MFS) profile" evidence="2">
    <location>
        <begin position="1"/>
        <end position="371"/>
    </location>
</feature>
<keyword evidence="1" id="KW-1133">Transmembrane helix</keyword>
<accession>A0A7L9FHQ1</accession>
<dbReference type="KEGG" id="thel:IG193_02535"/>
<dbReference type="InterPro" id="IPR036259">
    <property type="entry name" value="MFS_trans_sf"/>
</dbReference>
<feature type="transmembrane region" description="Helical" evidence="1">
    <location>
        <begin position="277"/>
        <end position="296"/>
    </location>
</feature>
<proteinExistence type="predicted"/>